<sequence>MYTPAAKHNTDTLLSSILEVLGSGHILDEMSKFRLLKEADNQVKPEVSLCLKALIYTASNEREQAKKHALESLKYISEPATLSNCLQVLQINAYSITLLENVDLCLNYFERPDFISSFGSALCSFPNIFHTSLMIESLDKMELIKQHKDLYMYCSSFIETAEEAANKFSLDKGTYAVISKIAAAVAEHSSAVINNAEMCIPPESDWVSLVFFVESKDIGQLFDMNSQLVEHVVDAELDTLPMVVRFEPLEPSSTRIVDNYGS</sequence>
<organism evidence="1 2">
    <name type="scientific">Vibrio pectenicida</name>
    <dbReference type="NCBI Taxonomy" id="62763"/>
    <lineage>
        <taxon>Bacteria</taxon>
        <taxon>Pseudomonadati</taxon>
        <taxon>Pseudomonadota</taxon>
        <taxon>Gammaproteobacteria</taxon>
        <taxon>Vibrionales</taxon>
        <taxon>Vibrionaceae</taxon>
        <taxon>Vibrio</taxon>
    </lineage>
</organism>
<evidence type="ECO:0000313" key="1">
    <source>
        <dbReference type="EMBL" id="RSD31971.1"/>
    </source>
</evidence>
<dbReference type="EMBL" id="RSFA01000019">
    <property type="protein sequence ID" value="RSD31971.1"/>
    <property type="molecule type" value="Genomic_DNA"/>
</dbReference>
<gene>
    <name evidence="1" type="ORF">EJA03_06285</name>
</gene>
<accession>A0A427U5K4</accession>
<evidence type="ECO:0000313" key="2">
    <source>
        <dbReference type="Proteomes" id="UP000269041"/>
    </source>
</evidence>
<reference evidence="1 2" key="1">
    <citation type="submission" date="2018-12" db="EMBL/GenBank/DDBJ databases">
        <title>Genomic taxonomy of the Vibrionaceae family.</title>
        <authorList>
            <person name="Gomez-Gil B."/>
            <person name="Enciso-Ibarra K."/>
        </authorList>
    </citation>
    <scope>NUCLEOTIDE SEQUENCE [LARGE SCALE GENOMIC DNA]</scope>
    <source>
        <strain evidence="1 2">CAIM 594</strain>
    </source>
</reference>
<dbReference type="AlphaFoldDB" id="A0A427U5K4"/>
<dbReference type="Proteomes" id="UP000269041">
    <property type="component" value="Unassembled WGS sequence"/>
</dbReference>
<comment type="caution">
    <text evidence="1">The sequence shown here is derived from an EMBL/GenBank/DDBJ whole genome shotgun (WGS) entry which is preliminary data.</text>
</comment>
<name>A0A427U5K4_9VIBR</name>
<keyword evidence="2" id="KW-1185">Reference proteome</keyword>
<protein>
    <submittedName>
        <fullName evidence="1">Uncharacterized protein</fullName>
    </submittedName>
</protein>
<dbReference type="RefSeq" id="WP_125320389.1">
    <property type="nucleotide sequence ID" value="NZ_AP024889.1"/>
</dbReference>
<proteinExistence type="predicted"/>